<dbReference type="Gene3D" id="3.40.50.2300">
    <property type="match status" value="1"/>
</dbReference>
<feature type="domain" description="Response regulatory" evidence="3">
    <location>
        <begin position="6"/>
        <end position="127"/>
    </location>
</feature>
<evidence type="ECO:0000256" key="1">
    <source>
        <dbReference type="PROSITE-ProRule" id="PRU00169"/>
    </source>
</evidence>
<evidence type="ECO:0000313" key="5">
    <source>
        <dbReference type="Proteomes" id="UP000297475"/>
    </source>
</evidence>
<sequence>MTDSLQVLVVDDASFIRDLIKRSLRSQLPGIQIDEANDGRRARSMLNKNSYDLVLCDWEMPDVSGIEVLTDLRAQELEDGVEKTPFIMVTSRGDKSHVTQAVEAGVSDYIGKPFTSEQLLRKVIRQLARKHKATLQKIMGRQEKTVSDQARSAAHNSAATLLGGGAAPPSAPAQDPGAAGNPAGQAPAAAEPAPPKLKTGRLKREVKADLRLTDNTFAATVEDMNLRQALLRIQRDKRLPQLFEQAALDIQLGGDRMARLNVFVYALQATSQDFDCDSLLVNVLMTDEDPEKYADLSRFIARVR</sequence>
<dbReference type="GO" id="GO:0000160">
    <property type="term" value="P:phosphorelay signal transduction system"/>
    <property type="evidence" value="ECO:0007669"/>
    <property type="project" value="InterPro"/>
</dbReference>
<organism evidence="4 5">
    <name type="scientific">Natronospirillum operosum</name>
    <dbReference type="NCBI Taxonomy" id="2759953"/>
    <lineage>
        <taxon>Bacteria</taxon>
        <taxon>Pseudomonadati</taxon>
        <taxon>Pseudomonadota</taxon>
        <taxon>Gammaproteobacteria</taxon>
        <taxon>Oceanospirillales</taxon>
        <taxon>Natronospirillaceae</taxon>
        <taxon>Natronospirillum</taxon>
    </lineage>
</organism>
<dbReference type="RefSeq" id="WP_135484321.1">
    <property type="nucleotide sequence ID" value="NZ_SRMF01000008.1"/>
</dbReference>
<dbReference type="Proteomes" id="UP000297475">
    <property type="component" value="Unassembled WGS sequence"/>
</dbReference>
<dbReference type="InterPro" id="IPR052048">
    <property type="entry name" value="ST_Response_Regulator"/>
</dbReference>
<dbReference type="OrthoDB" id="9800897at2"/>
<dbReference type="EMBL" id="SRMF01000008">
    <property type="protein sequence ID" value="TGG91537.1"/>
    <property type="molecule type" value="Genomic_DNA"/>
</dbReference>
<dbReference type="Pfam" id="PF00072">
    <property type="entry name" value="Response_reg"/>
    <property type="match status" value="1"/>
</dbReference>
<dbReference type="InterPro" id="IPR001789">
    <property type="entry name" value="Sig_transdc_resp-reg_receiver"/>
</dbReference>
<dbReference type="PROSITE" id="PS50110">
    <property type="entry name" value="RESPONSE_REGULATORY"/>
    <property type="match status" value="1"/>
</dbReference>
<dbReference type="SMART" id="SM00448">
    <property type="entry name" value="REC"/>
    <property type="match status" value="1"/>
</dbReference>
<keyword evidence="5" id="KW-1185">Reference proteome</keyword>
<comment type="caution">
    <text evidence="4">The sequence shown here is derived from an EMBL/GenBank/DDBJ whole genome shotgun (WGS) entry which is preliminary data.</text>
</comment>
<keyword evidence="1" id="KW-0597">Phosphoprotein</keyword>
<accession>A0A4Z0WAH1</accession>
<dbReference type="PANTHER" id="PTHR43228">
    <property type="entry name" value="TWO-COMPONENT RESPONSE REGULATOR"/>
    <property type="match status" value="1"/>
</dbReference>
<reference evidence="4 5" key="1">
    <citation type="submission" date="2019-04" db="EMBL/GenBank/DDBJ databases">
        <title>Natronospirillum operosus gen. nov., sp. nov., a haloalkaliphilic satellite isolated from decaying biomass of laboratory culture of cyanobacterium Geitlerinema sp. and proposal of Natronospirillaceae fam. nov. and Saccharospirillaceae fam. nov.</title>
        <authorList>
            <person name="Kevbrin V."/>
            <person name="Boltyanskaya Y."/>
            <person name="Koziaeva V."/>
            <person name="Grouzdev D.S."/>
            <person name="Park M."/>
            <person name="Cho J."/>
        </authorList>
    </citation>
    <scope>NUCLEOTIDE SEQUENCE [LARGE SCALE GENOMIC DNA]</scope>
    <source>
        <strain evidence="4 5">G-116</strain>
    </source>
</reference>
<dbReference type="PANTHER" id="PTHR43228:SF1">
    <property type="entry name" value="TWO-COMPONENT RESPONSE REGULATOR ARR22"/>
    <property type="match status" value="1"/>
</dbReference>
<dbReference type="InterPro" id="IPR011006">
    <property type="entry name" value="CheY-like_superfamily"/>
</dbReference>
<evidence type="ECO:0000259" key="3">
    <source>
        <dbReference type="PROSITE" id="PS50110"/>
    </source>
</evidence>
<name>A0A4Z0WAH1_9GAMM</name>
<evidence type="ECO:0000256" key="2">
    <source>
        <dbReference type="SAM" id="MobiDB-lite"/>
    </source>
</evidence>
<feature type="region of interest" description="Disordered" evidence="2">
    <location>
        <begin position="160"/>
        <end position="200"/>
    </location>
</feature>
<dbReference type="AlphaFoldDB" id="A0A4Z0WAH1"/>
<protein>
    <submittedName>
        <fullName evidence="4">Response regulator</fullName>
    </submittedName>
</protein>
<feature type="modified residue" description="4-aspartylphosphate" evidence="1">
    <location>
        <position position="57"/>
    </location>
</feature>
<proteinExistence type="predicted"/>
<evidence type="ECO:0000313" key="4">
    <source>
        <dbReference type="EMBL" id="TGG91537.1"/>
    </source>
</evidence>
<gene>
    <name evidence="4" type="ORF">E4656_16035</name>
</gene>
<feature type="compositionally biased region" description="Low complexity" evidence="2">
    <location>
        <begin position="172"/>
        <end position="191"/>
    </location>
</feature>
<dbReference type="SUPFAM" id="SSF52172">
    <property type="entry name" value="CheY-like"/>
    <property type="match status" value="1"/>
</dbReference>